<name>A0A0C2WIR9_AMAMK</name>
<accession>A0A0C2WIR9</accession>
<organism evidence="2 3">
    <name type="scientific">Amanita muscaria (strain Koide BX008)</name>
    <dbReference type="NCBI Taxonomy" id="946122"/>
    <lineage>
        <taxon>Eukaryota</taxon>
        <taxon>Fungi</taxon>
        <taxon>Dikarya</taxon>
        <taxon>Basidiomycota</taxon>
        <taxon>Agaricomycotina</taxon>
        <taxon>Agaricomycetes</taxon>
        <taxon>Agaricomycetidae</taxon>
        <taxon>Agaricales</taxon>
        <taxon>Pluteineae</taxon>
        <taxon>Amanitaceae</taxon>
        <taxon>Amanita</taxon>
    </lineage>
</organism>
<sequence>MNSNQTTLLLPLGQQQPQSTHSEFWAAPQHPQWSHFQVPPSLGYNPQQMIPHSLLRAPASEQSAFDTNYDYGSQWLGQQHQFQQPQYHLPPPVAQPSSQPVEQNYGPYQPTAGYYAWQQPMASPQPPLDYLRPQPQHQHQQQRLHRTPSPQDIRPAKRQRFDDPNSNGQAYWYHAPLPPQPHIEPLPLPAQTAGVYHGQSQGSGYGDGDGWINNLQPSANRGGRGAREGSMSSEIADRSPGGNYMDTCGRGGRSGGGVYAHWSEGNFGGAASIQAEGRNEPGPVVTQFQSAQNVTMSGNPQFTNIAIV</sequence>
<reference evidence="2 3" key="1">
    <citation type="submission" date="2014-04" db="EMBL/GenBank/DDBJ databases">
        <title>Evolutionary Origins and Diversification of the Mycorrhizal Mutualists.</title>
        <authorList>
            <consortium name="DOE Joint Genome Institute"/>
            <consortium name="Mycorrhizal Genomics Consortium"/>
            <person name="Kohler A."/>
            <person name="Kuo A."/>
            <person name="Nagy L.G."/>
            <person name="Floudas D."/>
            <person name="Copeland A."/>
            <person name="Barry K.W."/>
            <person name="Cichocki N."/>
            <person name="Veneault-Fourrey C."/>
            <person name="LaButti K."/>
            <person name="Lindquist E.A."/>
            <person name="Lipzen A."/>
            <person name="Lundell T."/>
            <person name="Morin E."/>
            <person name="Murat C."/>
            <person name="Riley R."/>
            <person name="Ohm R."/>
            <person name="Sun H."/>
            <person name="Tunlid A."/>
            <person name="Henrissat B."/>
            <person name="Grigoriev I.V."/>
            <person name="Hibbett D.S."/>
            <person name="Martin F."/>
        </authorList>
    </citation>
    <scope>NUCLEOTIDE SEQUENCE [LARGE SCALE GENOMIC DNA]</scope>
    <source>
        <strain evidence="2 3">Koide BX008</strain>
    </source>
</reference>
<dbReference type="HOGENOM" id="CLU_879891_0_0_1"/>
<evidence type="ECO:0000313" key="3">
    <source>
        <dbReference type="Proteomes" id="UP000054549"/>
    </source>
</evidence>
<gene>
    <name evidence="2" type="ORF">M378DRAFT_466293</name>
</gene>
<protein>
    <submittedName>
        <fullName evidence="2">Uncharacterized protein</fullName>
    </submittedName>
</protein>
<feature type="region of interest" description="Disordered" evidence="1">
    <location>
        <begin position="119"/>
        <end position="168"/>
    </location>
</feature>
<dbReference type="AlphaFoldDB" id="A0A0C2WIR9"/>
<dbReference type="InParanoid" id="A0A0C2WIR9"/>
<evidence type="ECO:0000313" key="2">
    <source>
        <dbReference type="EMBL" id="KIL56541.1"/>
    </source>
</evidence>
<proteinExistence type="predicted"/>
<dbReference type="Proteomes" id="UP000054549">
    <property type="component" value="Unassembled WGS sequence"/>
</dbReference>
<feature type="region of interest" description="Disordered" evidence="1">
    <location>
        <begin position="218"/>
        <end position="243"/>
    </location>
</feature>
<dbReference type="STRING" id="946122.A0A0C2WIR9"/>
<evidence type="ECO:0000256" key="1">
    <source>
        <dbReference type="SAM" id="MobiDB-lite"/>
    </source>
</evidence>
<keyword evidence="3" id="KW-1185">Reference proteome</keyword>
<dbReference type="EMBL" id="KN818416">
    <property type="protein sequence ID" value="KIL56541.1"/>
    <property type="molecule type" value="Genomic_DNA"/>
</dbReference>
<feature type="region of interest" description="Disordered" evidence="1">
    <location>
        <begin position="86"/>
        <end position="107"/>
    </location>
</feature>